<keyword evidence="2" id="KW-1185">Reference proteome</keyword>
<organism evidence="1 2">
    <name type="scientific">Chryseobacterium geocarposphaerae</name>
    <dbReference type="NCBI Taxonomy" id="1416776"/>
    <lineage>
        <taxon>Bacteria</taxon>
        <taxon>Pseudomonadati</taxon>
        <taxon>Bacteroidota</taxon>
        <taxon>Flavobacteriia</taxon>
        <taxon>Flavobacteriales</taxon>
        <taxon>Weeksellaceae</taxon>
        <taxon>Chryseobacterium group</taxon>
        <taxon>Chryseobacterium</taxon>
    </lineage>
</organism>
<proteinExistence type="predicted"/>
<dbReference type="Proteomes" id="UP001184853">
    <property type="component" value="Unassembled WGS sequence"/>
</dbReference>
<protein>
    <submittedName>
        <fullName evidence="1">Uncharacterized protein</fullName>
    </submittedName>
</protein>
<gene>
    <name evidence="1" type="ORF">J2781_001982</name>
</gene>
<sequence>MEIVTDLSQINRILNKLNGSKAQLWLYDITHKRLAIRISINMSDEVAYIVMASCEYIRGNFSWNNPNFSVNKYYNGKRMENIYSLIDNDTDFLLESSSGIVLAKGVESEFGDSFENFFQEQ</sequence>
<comment type="caution">
    <text evidence="1">The sequence shown here is derived from an EMBL/GenBank/DDBJ whole genome shotgun (WGS) entry which is preliminary data.</text>
</comment>
<evidence type="ECO:0000313" key="2">
    <source>
        <dbReference type="Proteomes" id="UP001184853"/>
    </source>
</evidence>
<dbReference type="EMBL" id="JAVDQS010000004">
    <property type="protein sequence ID" value="MDR6405058.1"/>
    <property type="molecule type" value="Genomic_DNA"/>
</dbReference>
<evidence type="ECO:0000313" key="1">
    <source>
        <dbReference type="EMBL" id="MDR6405058.1"/>
    </source>
</evidence>
<reference evidence="1 2" key="1">
    <citation type="submission" date="2023-07" db="EMBL/GenBank/DDBJ databases">
        <title>Sorghum-associated microbial communities from plants grown in Nebraska, USA.</title>
        <authorList>
            <person name="Schachtman D."/>
        </authorList>
    </citation>
    <scope>NUCLEOTIDE SEQUENCE [LARGE SCALE GENOMIC DNA]</scope>
    <source>
        <strain evidence="1 2">DS1709</strain>
    </source>
</reference>
<name>A0ABU1LEB1_9FLAO</name>
<dbReference type="RefSeq" id="WP_115982945.1">
    <property type="nucleotide sequence ID" value="NZ_JAVDQS010000004.1"/>
</dbReference>
<accession>A0ABU1LEB1</accession>